<dbReference type="Proteomes" id="UP000002051">
    <property type="component" value="Unassembled WGS sequence"/>
</dbReference>
<feature type="region of interest" description="Disordered" evidence="4">
    <location>
        <begin position="72"/>
        <end position="91"/>
    </location>
</feature>
<dbReference type="GO" id="GO:0010227">
    <property type="term" value="P:floral organ abscission"/>
    <property type="evidence" value="ECO:0007669"/>
    <property type="project" value="InterPro"/>
</dbReference>
<dbReference type="HOGENOM" id="CLU_180384_0_0_1"/>
<keyword evidence="2" id="KW-0964">Secreted</keyword>
<dbReference type="PANTHER" id="PTHR33599:SF20">
    <property type="entry name" value="PROTEIN IDA"/>
    <property type="match status" value="1"/>
</dbReference>
<dbReference type="GO" id="GO:0005576">
    <property type="term" value="C:extracellular region"/>
    <property type="evidence" value="ECO:0007669"/>
    <property type="project" value="UniProtKB-SubCell"/>
</dbReference>
<name>G7I4Y5_MEDTR</name>
<dbReference type="EnsemblPlants" id="AES62098">
    <property type="protein sequence ID" value="AES62098"/>
    <property type="gene ID" value="MTR_1g093920"/>
</dbReference>
<keyword evidence="8" id="KW-1185">Reference proteome</keyword>
<reference evidence="7" key="3">
    <citation type="submission" date="2015-04" db="UniProtKB">
        <authorList>
            <consortium name="EnsemblPlants"/>
        </authorList>
    </citation>
    <scope>IDENTIFICATION</scope>
    <source>
        <strain evidence="7">cv. Jemalong A17</strain>
    </source>
</reference>
<dbReference type="PANTHER" id="PTHR33599">
    <property type="entry name" value="PROTEIN IDA-LIKE 5"/>
    <property type="match status" value="1"/>
</dbReference>
<reference evidence="6" key="5">
    <citation type="journal article" date="2018" name="Nat. Plants">
        <title>Whole-genome landscape of Medicago truncatula symbiotic genes.</title>
        <authorList>
            <person name="Pecrix Y."/>
            <person name="Gamas P."/>
            <person name="Carrere S."/>
        </authorList>
    </citation>
    <scope>NUCLEOTIDE SEQUENCE</scope>
    <source>
        <tissue evidence="6">Leaves</tissue>
    </source>
</reference>
<dbReference type="PaxDb" id="3880-AES62098"/>
<reference evidence="5 8" key="1">
    <citation type="journal article" date="2011" name="Nature">
        <title>The Medicago genome provides insight into the evolution of rhizobial symbioses.</title>
        <authorList>
            <person name="Young N.D."/>
            <person name="Debelle F."/>
            <person name="Oldroyd G.E."/>
            <person name="Geurts R."/>
            <person name="Cannon S.B."/>
            <person name="Udvardi M.K."/>
            <person name="Benedito V.A."/>
            <person name="Mayer K.F."/>
            <person name="Gouzy J."/>
            <person name="Schoof H."/>
            <person name="Van de Peer Y."/>
            <person name="Proost S."/>
            <person name="Cook D.R."/>
            <person name="Meyers B.C."/>
            <person name="Spannagl M."/>
            <person name="Cheung F."/>
            <person name="De Mita S."/>
            <person name="Krishnakumar V."/>
            <person name="Gundlach H."/>
            <person name="Zhou S."/>
            <person name="Mudge J."/>
            <person name="Bharti A.K."/>
            <person name="Murray J.D."/>
            <person name="Naoumkina M.A."/>
            <person name="Rosen B."/>
            <person name="Silverstein K.A."/>
            <person name="Tang H."/>
            <person name="Rombauts S."/>
            <person name="Zhao P.X."/>
            <person name="Zhou P."/>
            <person name="Barbe V."/>
            <person name="Bardou P."/>
            <person name="Bechner M."/>
            <person name="Bellec A."/>
            <person name="Berger A."/>
            <person name="Berges H."/>
            <person name="Bidwell S."/>
            <person name="Bisseling T."/>
            <person name="Choisne N."/>
            <person name="Couloux A."/>
            <person name="Denny R."/>
            <person name="Deshpande S."/>
            <person name="Dai X."/>
            <person name="Doyle J.J."/>
            <person name="Dudez A.M."/>
            <person name="Farmer A.D."/>
            <person name="Fouteau S."/>
            <person name="Franken C."/>
            <person name="Gibelin C."/>
            <person name="Gish J."/>
            <person name="Goldstein S."/>
            <person name="Gonzalez A.J."/>
            <person name="Green P.J."/>
            <person name="Hallab A."/>
            <person name="Hartog M."/>
            <person name="Hua A."/>
            <person name="Humphray S.J."/>
            <person name="Jeong D.H."/>
            <person name="Jing Y."/>
            <person name="Jocker A."/>
            <person name="Kenton S.M."/>
            <person name="Kim D.J."/>
            <person name="Klee K."/>
            <person name="Lai H."/>
            <person name="Lang C."/>
            <person name="Lin S."/>
            <person name="Macmil S.L."/>
            <person name="Magdelenat G."/>
            <person name="Matthews L."/>
            <person name="McCorrison J."/>
            <person name="Monaghan E.L."/>
            <person name="Mun J.H."/>
            <person name="Najar F.Z."/>
            <person name="Nicholson C."/>
            <person name="Noirot C."/>
            <person name="O'Bleness M."/>
            <person name="Paule C.R."/>
            <person name="Poulain J."/>
            <person name="Prion F."/>
            <person name="Qin B."/>
            <person name="Qu C."/>
            <person name="Retzel E.F."/>
            <person name="Riddle C."/>
            <person name="Sallet E."/>
            <person name="Samain S."/>
            <person name="Samson N."/>
            <person name="Sanders I."/>
            <person name="Saurat O."/>
            <person name="Scarpelli C."/>
            <person name="Schiex T."/>
            <person name="Segurens B."/>
            <person name="Severin A.J."/>
            <person name="Sherrier D.J."/>
            <person name="Shi R."/>
            <person name="Sims S."/>
            <person name="Singer S.R."/>
            <person name="Sinharoy S."/>
            <person name="Sterck L."/>
            <person name="Viollet A."/>
            <person name="Wang B.B."/>
            <person name="Wang K."/>
            <person name="Wang M."/>
            <person name="Wang X."/>
            <person name="Warfsmann J."/>
            <person name="Weissenbach J."/>
            <person name="White D.D."/>
            <person name="White J.D."/>
            <person name="Wiley G.B."/>
            <person name="Wincker P."/>
            <person name="Xing Y."/>
            <person name="Yang L."/>
            <person name="Yao Z."/>
            <person name="Ying F."/>
            <person name="Zhai J."/>
            <person name="Zhou L."/>
            <person name="Zuber A."/>
            <person name="Denarie J."/>
            <person name="Dixon R.A."/>
            <person name="May G.D."/>
            <person name="Schwartz D.C."/>
            <person name="Rogers J."/>
            <person name="Quetier F."/>
            <person name="Town C.D."/>
            <person name="Roe B.A."/>
        </authorList>
    </citation>
    <scope>NUCLEOTIDE SEQUENCE [LARGE SCALE GENOMIC DNA]</scope>
    <source>
        <strain evidence="5">A17</strain>
        <strain evidence="7 8">cv. Jemalong A17</strain>
    </source>
</reference>
<organism evidence="5 8">
    <name type="scientific">Medicago truncatula</name>
    <name type="common">Barrel medic</name>
    <name type="synonym">Medicago tribuloides</name>
    <dbReference type="NCBI Taxonomy" id="3880"/>
    <lineage>
        <taxon>Eukaryota</taxon>
        <taxon>Viridiplantae</taxon>
        <taxon>Streptophyta</taxon>
        <taxon>Embryophyta</taxon>
        <taxon>Tracheophyta</taxon>
        <taxon>Spermatophyta</taxon>
        <taxon>Magnoliopsida</taxon>
        <taxon>eudicotyledons</taxon>
        <taxon>Gunneridae</taxon>
        <taxon>Pentapetalae</taxon>
        <taxon>rosids</taxon>
        <taxon>fabids</taxon>
        <taxon>Fabales</taxon>
        <taxon>Fabaceae</taxon>
        <taxon>Papilionoideae</taxon>
        <taxon>50 kb inversion clade</taxon>
        <taxon>NPAAA clade</taxon>
        <taxon>Hologalegina</taxon>
        <taxon>IRL clade</taxon>
        <taxon>Trifolieae</taxon>
        <taxon>Medicago</taxon>
    </lineage>
</organism>
<dbReference type="EMBL" id="PSQE01000001">
    <property type="protein sequence ID" value="RHN81423.1"/>
    <property type="molecule type" value="Genomic_DNA"/>
</dbReference>
<dbReference type="Gramene" id="rna5462">
    <property type="protein sequence ID" value="RHN81423.1"/>
    <property type="gene ID" value="gene5462"/>
</dbReference>
<evidence type="ECO:0000256" key="3">
    <source>
        <dbReference type="ARBA" id="ARBA00022729"/>
    </source>
</evidence>
<dbReference type="OrthoDB" id="994133at2759"/>
<dbReference type="InterPro" id="IPR039639">
    <property type="entry name" value="IDA-like"/>
</dbReference>
<proteinExistence type="predicted"/>
<evidence type="ECO:0000313" key="7">
    <source>
        <dbReference type="EnsemblPlants" id="AES62098"/>
    </source>
</evidence>
<comment type="subcellular location">
    <subcellularLocation>
        <location evidence="1">Secreted</location>
        <location evidence="1">Extracellular space</location>
    </subcellularLocation>
</comment>
<evidence type="ECO:0000256" key="1">
    <source>
        <dbReference type="ARBA" id="ARBA00004239"/>
    </source>
</evidence>
<feature type="compositionally biased region" description="Basic and acidic residues" evidence="4">
    <location>
        <begin position="81"/>
        <end position="91"/>
    </location>
</feature>
<keyword evidence="5" id="KW-0472">Membrane</keyword>
<gene>
    <name evidence="7" type="primary">11414162</name>
    <name evidence="5" type="ordered locus">MTR_1g093920</name>
    <name evidence="6" type="ORF">MtrunA17_Chr1g0198891</name>
</gene>
<reference evidence="9" key="4">
    <citation type="journal article" date="2018" name="Nat. Plants">
        <title>Whole-genome landscape of Medicago truncatula symbiotic genes.</title>
        <authorList>
            <person name="Pecrix Y."/>
            <person name="Staton S.E."/>
            <person name="Sallet E."/>
            <person name="Lelandais-Briere C."/>
            <person name="Moreau S."/>
            <person name="Carrere S."/>
            <person name="Blein T."/>
            <person name="Jardinaud M.F."/>
            <person name="Latrasse D."/>
            <person name="Zouine M."/>
            <person name="Zahm M."/>
            <person name="Kreplak J."/>
            <person name="Mayjonade B."/>
            <person name="Satge C."/>
            <person name="Perez M."/>
            <person name="Cauet S."/>
            <person name="Marande W."/>
            <person name="Chantry-Darmon C."/>
            <person name="Lopez-Roques C."/>
            <person name="Bouchez O."/>
            <person name="Berard A."/>
            <person name="Debelle F."/>
            <person name="Munos S."/>
            <person name="Bendahmane A."/>
            <person name="Berges H."/>
            <person name="Niebel A."/>
            <person name="Buitink J."/>
            <person name="Frugier F."/>
            <person name="Benhamed M."/>
            <person name="Crespi M."/>
            <person name="Gouzy J."/>
            <person name="Gamas P."/>
        </authorList>
    </citation>
    <scope>NUCLEOTIDE SEQUENCE [LARGE SCALE GENOMIC DNA]</scope>
    <source>
        <strain evidence="9">cv. Jemalong A17</strain>
    </source>
</reference>
<evidence type="ECO:0000313" key="5">
    <source>
        <dbReference type="EMBL" id="AES62098.1"/>
    </source>
</evidence>
<dbReference type="AlphaFoldDB" id="G7I4Y5"/>
<keyword evidence="3" id="KW-0732">Signal</keyword>
<evidence type="ECO:0000313" key="9">
    <source>
        <dbReference type="Proteomes" id="UP000265566"/>
    </source>
</evidence>
<dbReference type="EMBL" id="CM001217">
    <property type="protein sequence ID" value="AES62098.1"/>
    <property type="molecule type" value="Genomic_DNA"/>
</dbReference>
<dbReference type="eggNOG" id="ENOG502S9CH">
    <property type="taxonomic scope" value="Eukaryota"/>
</dbReference>
<evidence type="ECO:0000256" key="2">
    <source>
        <dbReference type="ARBA" id="ARBA00022525"/>
    </source>
</evidence>
<evidence type="ECO:0000256" key="4">
    <source>
        <dbReference type="SAM" id="MobiDB-lite"/>
    </source>
</evidence>
<evidence type="ECO:0000313" key="8">
    <source>
        <dbReference type="Proteomes" id="UP000002051"/>
    </source>
</evidence>
<evidence type="ECO:0000313" key="6">
    <source>
        <dbReference type="EMBL" id="RHN81423.1"/>
    </source>
</evidence>
<keyword evidence="5" id="KW-0812">Transmembrane</keyword>
<dbReference type="OMA" id="HLPCKAF"/>
<reference evidence="5 8" key="2">
    <citation type="journal article" date="2014" name="BMC Genomics">
        <title>An improved genome release (version Mt4.0) for the model legume Medicago truncatula.</title>
        <authorList>
            <person name="Tang H."/>
            <person name="Krishnakumar V."/>
            <person name="Bidwell S."/>
            <person name="Rosen B."/>
            <person name="Chan A."/>
            <person name="Zhou S."/>
            <person name="Gentzbittel L."/>
            <person name="Childs K.L."/>
            <person name="Yandell M."/>
            <person name="Gundlach H."/>
            <person name="Mayer K.F."/>
            <person name="Schwartz D.C."/>
            <person name="Town C.D."/>
        </authorList>
    </citation>
    <scope>GENOME REANNOTATION</scope>
    <source>
        <strain evidence="7 8">cv. Jemalong A17</strain>
    </source>
</reference>
<sequence>MANSQYSKSMHLSCKTFSLTLLLVYLLFVGSCTSTRMGITTMKLKMNENTEHLRRKHNPRLVFNFFPKGMRIPPSGPSMRHNSEVDSTPKN</sequence>
<protein>
    <submittedName>
        <fullName evidence="5">Transmembrane protein, putative</fullName>
    </submittedName>
</protein>
<dbReference type="KEGG" id="mtr:11414162"/>
<dbReference type="Proteomes" id="UP000265566">
    <property type="component" value="Chromosome 1"/>
</dbReference>
<accession>G7I4Y5</accession>